<evidence type="ECO:0000256" key="10">
    <source>
        <dbReference type="RuleBase" id="RU361238"/>
    </source>
</evidence>
<evidence type="ECO:0000313" key="11">
    <source>
        <dbReference type="EMBL" id="THV02285.1"/>
    </source>
</evidence>
<reference evidence="11 12" key="1">
    <citation type="journal article" date="2019" name="Nat. Ecol. Evol.">
        <title>Megaphylogeny resolves global patterns of mushroom evolution.</title>
        <authorList>
            <person name="Varga T."/>
            <person name="Krizsan K."/>
            <person name="Foldi C."/>
            <person name="Dima B."/>
            <person name="Sanchez-Garcia M."/>
            <person name="Sanchez-Ramirez S."/>
            <person name="Szollosi G.J."/>
            <person name="Szarkandi J.G."/>
            <person name="Papp V."/>
            <person name="Albert L."/>
            <person name="Andreopoulos W."/>
            <person name="Angelini C."/>
            <person name="Antonin V."/>
            <person name="Barry K.W."/>
            <person name="Bougher N.L."/>
            <person name="Buchanan P."/>
            <person name="Buyck B."/>
            <person name="Bense V."/>
            <person name="Catcheside P."/>
            <person name="Chovatia M."/>
            <person name="Cooper J."/>
            <person name="Damon W."/>
            <person name="Desjardin D."/>
            <person name="Finy P."/>
            <person name="Geml J."/>
            <person name="Haridas S."/>
            <person name="Hughes K."/>
            <person name="Justo A."/>
            <person name="Karasinski D."/>
            <person name="Kautmanova I."/>
            <person name="Kiss B."/>
            <person name="Kocsube S."/>
            <person name="Kotiranta H."/>
            <person name="LaButti K.M."/>
            <person name="Lechner B.E."/>
            <person name="Liimatainen K."/>
            <person name="Lipzen A."/>
            <person name="Lukacs Z."/>
            <person name="Mihaltcheva S."/>
            <person name="Morgado L.N."/>
            <person name="Niskanen T."/>
            <person name="Noordeloos M.E."/>
            <person name="Ohm R.A."/>
            <person name="Ortiz-Santana B."/>
            <person name="Ovrebo C."/>
            <person name="Racz N."/>
            <person name="Riley R."/>
            <person name="Savchenko A."/>
            <person name="Shiryaev A."/>
            <person name="Soop K."/>
            <person name="Spirin V."/>
            <person name="Szebenyi C."/>
            <person name="Tomsovsky M."/>
            <person name="Tulloss R.E."/>
            <person name="Uehling J."/>
            <person name="Grigoriev I.V."/>
            <person name="Vagvolgyi C."/>
            <person name="Papp T."/>
            <person name="Martin F.M."/>
            <person name="Miettinen O."/>
            <person name="Hibbett D.S."/>
            <person name="Nagy L.G."/>
        </authorList>
    </citation>
    <scope>NUCLEOTIDE SEQUENCE [LARGE SCALE GENOMIC DNA]</scope>
    <source>
        <strain evidence="11 12">CBS 962.96</strain>
    </source>
</reference>
<comment type="similarity">
    <text evidence="1 10">Belongs to the tannase family.</text>
</comment>
<gene>
    <name evidence="11" type="ORF">K435DRAFT_817812</name>
</gene>
<dbReference type="PANTHER" id="PTHR33938:SF15">
    <property type="entry name" value="FERULOYL ESTERASE B-RELATED"/>
    <property type="match status" value="1"/>
</dbReference>
<keyword evidence="4" id="KW-0479">Metal-binding</keyword>
<dbReference type="GO" id="GO:0045493">
    <property type="term" value="P:xylan catabolic process"/>
    <property type="evidence" value="ECO:0007669"/>
    <property type="project" value="UniProtKB-KW"/>
</dbReference>
<evidence type="ECO:0000256" key="2">
    <source>
        <dbReference type="ARBA" id="ARBA00022487"/>
    </source>
</evidence>
<evidence type="ECO:0000256" key="8">
    <source>
        <dbReference type="ARBA" id="ARBA00023157"/>
    </source>
</evidence>
<evidence type="ECO:0000256" key="6">
    <source>
        <dbReference type="ARBA" id="ARBA00022801"/>
    </source>
</evidence>
<proteinExistence type="inferred from homology"/>
<evidence type="ECO:0000256" key="5">
    <source>
        <dbReference type="ARBA" id="ARBA00022729"/>
    </source>
</evidence>
<dbReference type="PANTHER" id="PTHR33938">
    <property type="entry name" value="FERULOYL ESTERASE B-RELATED"/>
    <property type="match status" value="1"/>
</dbReference>
<sequence length="544" mass="59574">MLAARLLPLLIVALGFTSVSAQSYNNNLDFNSTCSSISSQIPSIVPNASNVTSQLVLAGTNLTFPNSAPSCNRPSQVVEADICRVVMNVGTSDRSGIRFEAWFPREWSGRFLSTGNGGLGGCIQYEDMAYGSLLGFATVGANNGHDGDTGAPFLNNSEVLKDYAFRSLHTGVVIGKNLTHTFYGSPHNKSYYLGCSTGGREGLKSVQDFPEDFDGIVAGAPAADFNNLIAWMGHFLNVTGNATAERFLPPAQWISLVHPDVLDQCDEIDGVKDGVIEDPNLCKYDPSGLVCSEGKNQTDGGCVTEAQAEMIKQVFEPFFLQGELAFPRMQPGTENLPIFYTGQMFMYPRDWLQFVVHSDPSFDVNTASDQDWILTRDLDPFNISTWSGDLSVFRDREGKLLTYHGQADDVITPINSERYYERVSETMNLDSTDLDEFYRFFRISGMLHCSGGVGAWEIGQNLAGAGGSIDHLNLDPESNVLMAMVRWVEEGVAPNAVLGTKFVNDTVDEGAQFARKHCKYPLRNTYDGVGDPNLKESWSCECVV</sequence>
<keyword evidence="5 10" id="KW-0732">Signal</keyword>
<evidence type="ECO:0000256" key="7">
    <source>
        <dbReference type="ARBA" id="ARBA00022837"/>
    </source>
</evidence>
<dbReference type="AlphaFoldDB" id="A0A4S8MHW2"/>
<dbReference type="GO" id="GO:0046872">
    <property type="term" value="F:metal ion binding"/>
    <property type="evidence" value="ECO:0007669"/>
    <property type="project" value="UniProtKB-KW"/>
</dbReference>
<evidence type="ECO:0000313" key="12">
    <source>
        <dbReference type="Proteomes" id="UP000297245"/>
    </source>
</evidence>
<dbReference type="SUPFAM" id="SSF53474">
    <property type="entry name" value="alpha/beta-Hydrolases"/>
    <property type="match status" value="2"/>
</dbReference>
<dbReference type="Pfam" id="PF07519">
    <property type="entry name" value="Tannase"/>
    <property type="match status" value="2"/>
</dbReference>
<evidence type="ECO:0000256" key="3">
    <source>
        <dbReference type="ARBA" id="ARBA00022651"/>
    </source>
</evidence>
<organism evidence="11 12">
    <name type="scientific">Dendrothele bispora (strain CBS 962.96)</name>
    <dbReference type="NCBI Taxonomy" id="1314807"/>
    <lineage>
        <taxon>Eukaryota</taxon>
        <taxon>Fungi</taxon>
        <taxon>Dikarya</taxon>
        <taxon>Basidiomycota</taxon>
        <taxon>Agaricomycotina</taxon>
        <taxon>Agaricomycetes</taxon>
        <taxon>Agaricomycetidae</taxon>
        <taxon>Agaricales</taxon>
        <taxon>Agaricales incertae sedis</taxon>
        <taxon>Dendrothele</taxon>
    </lineage>
</organism>
<feature type="signal peptide" evidence="10">
    <location>
        <begin position="1"/>
        <end position="21"/>
    </location>
</feature>
<keyword evidence="6 10" id="KW-0378">Hydrolase</keyword>
<feature type="chain" id="PRO_5020830909" description="Carboxylic ester hydrolase" evidence="10">
    <location>
        <begin position="22"/>
        <end position="544"/>
    </location>
</feature>
<protein>
    <recommendedName>
        <fullName evidence="10">Carboxylic ester hydrolase</fullName>
        <ecNumber evidence="10">3.1.1.-</ecNumber>
    </recommendedName>
</protein>
<dbReference type="InterPro" id="IPR029058">
    <property type="entry name" value="AB_hydrolase_fold"/>
</dbReference>
<keyword evidence="12" id="KW-1185">Reference proteome</keyword>
<accession>A0A4S8MHW2</accession>
<keyword evidence="3" id="KW-0858">Xylan degradation</keyword>
<dbReference type="OrthoDB" id="3039123at2759"/>
<keyword evidence="7" id="KW-0106">Calcium</keyword>
<dbReference type="GO" id="GO:0030600">
    <property type="term" value="F:feruloyl esterase activity"/>
    <property type="evidence" value="ECO:0007669"/>
    <property type="project" value="UniProtKB-EC"/>
</dbReference>
<evidence type="ECO:0000256" key="1">
    <source>
        <dbReference type="ARBA" id="ARBA00006249"/>
    </source>
</evidence>
<dbReference type="InterPro" id="IPR011118">
    <property type="entry name" value="Tannase/feruloyl_esterase"/>
</dbReference>
<name>A0A4S8MHW2_DENBC</name>
<keyword evidence="3" id="KW-0624">Polysaccharide degradation</keyword>
<keyword evidence="8" id="KW-1015">Disulfide bond</keyword>
<keyword evidence="2" id="KW-0719">Serine esterase</keyword>
<dbReference type="Proteomes" id="UP000297245">
    <property type="component" value="Unassembled WGS sequence"/>
</dbReference>
<comment type="catalytic activity">
    <reaction evidence="9">
        <text>feruloyl-polysaccharide + H2O = ferulate + polysaccharide.</text>
        <dbReference type="EC" id="3.1.1.73"/>
    </reaction>
</comment>
<dbReference type="EC" id="3.1.1.-" evidence="10"/>
<dbReference type="EMBL" id="ML179078">
    <property type="protein sequence ID" value="THV02285.1"/>
    <property type="molecule type" value="Genomic_DNA"/>
</dbReference>
<evidence type="ECO:0000256" key="4">
    <source>
        <dbReference type="ARBA" id="ARBA00022723"/>
    </source>
</evidence>
<keyword evidence="3" id="KW-0119">Carbohydrate metabolism</keyword>
<evidence type="ECO:0000256" key="9">
    <source>
        <dbReference type="ARBA" id="ARBA00034075"/>
    </source>
</evidence>